<feature type="transmembrane region" description="Helical" evidence="1">
    <location>
        <begin position="367"/>
        <end position="385"/>
    </location>
</feature>
<dbReference type="PATRIC" id="fig|45073.5.peg.1087"/>
<dbReference type="EMBL" id="LNYS01000006">
    <property type="protein sequence ID" value="KTD52186.1"/>
    <property type="molecule type" value="Genomic_DNA"/>
</dbReference>
<feature type="transmembrane region" description="Helical" evidence="1">
    <location>
        <begin position="453"/>
        <end position="474"/>
    </location>
</feature>
<feature type="transmembrane region" description="Helical" evidence="1">
    <location>
        <begin position="235"/>
        <end position="256"/>
    </location>
</feature>
<dbReference type="AlphaFoldDB" id="A0A0W0Y5U8"/>
<reference evidence="2 3" key="1">
    <citation type="submission" date="2015-11" db="EMBL/GenBank/DDBJ databases">
        <title>Genomic analysis of 38 Legionella species identifies large and diverse effector repertoires.</title>
        <authorList>
            <person name="Burstein D."/>
            <person name="Amaro F."/>
            <person name="Zusman T."/>
            <person name="Lifshitz Z."/>
            <person name="Cohen O."/>
            <person name="Gilbert J.A."/>
            <person name="Pupko T."/>
            <person name="Shuman H.A."/>
            <person name="Segal G."/>
        </authorList>
    </citation>
    <scope>NUCLEOTIDE SEQUENCE [LARGE SCALE GENOMIC DNA]</scope>
    <source>
        <strain evidence="2 3">CDC#1442-AUS-E</strain>
    </source>
</reference>
<feature type="transmembrane region" description="Helical" evidence="1">
    <location>
        <begin position="205"/>
        <end position="223"/>
    </location>
</feature>
<dbReference type="STRING" id="45073.Lqui_1030"/>
<sequence length="529" mass="59227">MSLPIRMLFVFVCGLYLFAFPYLPKWAPPNEISRLAETIAIVDHHQLSINEVIKQYGTIGDLSFHNGHYYSTKAPLLGLAAVPVYEVLKKTCFAEQEMDFSVLVYWARLFVTILPTLGILILLNRFLRAYVSASVASAVVATYALGTLAFSYSLQFMSHQTAANLLFLAFYVLWRHLRNDWSLKGVLIAGMAGGAALMAEYPAGFGLVAILFYAALSCLTSMDTVKEGFYKLFHIAVRVSFGAAPFLAMLMTYHWLCFGSPFESGYSHIVEPAYRSVHGSGVGGVFLPNGEALLNSFFSPLRGLFVLAPFLLLAFPGLYLQWKKIKLVSANDRAVFWFTIITFLSYSYFTASFSYEGWGWSTGPRHITPLVIFMLLPIAQLLQYVRDRQRWFSLGVASGLCVISMFVTGLLSFIDYIPDFINNALFDLVFPMFREGYFPLSVFSFFHWLPQSISGVVLMAALLIAMMLVLFLLVRPEKKAENHHPVLFSGAVASLVCFVYLGVLWQTQGDEAQSQIALTIIKSLWVDLA</sequence>
<feature type="transmembrane region" description="Helical" evidence="1">
    <location>
        <begin position="392"/>
        <end position="414"/>
    </location>
</feature>
<feature type="transmembrane region" description="Helical" evidence="1">
    <location>
        <begin position="103"/>
        <end position="123"/>
    </location>
</feature>
<accession>A0A0W0Y5U8</accession>
<keyword evidence="1" id="KW-0472">Membrane</keyword>
<evidence type="ECO:0008006" key="4">
    <source>
        <dbReference type="Google" id="ProtNLM"/>
    </source>
</evidence>
<evidence type="ECO:0000313" key="3">
    <source>
        <dbReference type="Proteomes" id="UP000054618"/>
    </source>
</evidence>
<dbReference type="OrthoDB" id="246802at2"/>
<organism evidence="2 3">
    <name type="scientific">Legionella quinlivanii</name>
    <dbReference type="NCBI Taxonomy" id="45073"/>
    <lineage>
        <taxon>Bacteria</taxon>
        <taxon>Pseudomonadati</taxon>
        <taxon>Pseudomonadota</taxon>
        <taxon>Gammaproteobacteria</taxon>
        <taxon>Legionellales</taxon>
        <taxon>Legionellaceae</taxon>
        <taxon>Legionella</taxon>
    </lineage>
</organism>
<feature type="transmembrane region" description="Helical" evidence="1">
    <location>
        <begin position="156"/>
        <end position="174"/>
    </location>
</feature>
<feature type="transmembrane region" description="Helical" evidence="1">
    <location>
        <begin position="334"/>
        <end position="355"/>
    </location>
</feature>
<comment type="caution">
    <text evidence="2">The sequence shown here is derived from an EMBL/GenBank/DDBJ whole genome shotgun (WGS) entry which is preliminary data.</text>
</comment>
<keyword evidence="1" id="KW-0812">Transmembrane</keyword>
<feature type="transmembrane region" description="Helical" evidence="1">
    <location>
        <begin position="181"/>
        <end position="199"/>
    </location>
</feature>
<feature type="transmembrane region" description="Helical" evidence="1">
    <location>
        <begin position="303"/>
        <end position="322"/>
    </location>
</feature>
<feature type="transmembrane region" description="Helical" evidence="1">
    <location>
        <begin position="130"/>
        <end position="150"/>
    </location>
</feature>
<name>A0A0W0Y5U8_9GAMM</name>
<keyword evidence="1" id="KW-1133">Transmembrane helix</keyword>
<dbReference type="RefSeq" id="WP_058507115.1">
    <property type="nucleotide sequence ID" value="NZ_CAAAIK010000006.1"/>
</dbReference>
<evidence type="ECO:0000313" key="2">
    <source>
        <dbReference type="EMBL" id="KTD52186.1"/>
    </source>
</evidence>
<dbReference type="Proteomes" id="UP000054618">
    <property type="component" value="Unassembled WGS sequence"/>
</dbReference>
<protein>
    <recommendedName>
        <fullName evidence="4">Glycosyltransferase RgtA/B/C/D-like domain-containing protein</fullName>
    </recommendedName>
</protein>
<feature type="transmembrane region" description="Helical" evidence="1">
    <location>
        <begin position="486"/>
        <end position="505"/>
    </location>
</feature>
<evidence type="ECO:0000256" key="1">
    <source>
        <dbReference type="SAM" id="Phobius"/>
    </source>
</evidence>
<proteinExistence type="predicted"/>
<feature type="transmembrane region" description="Helical" evidence="1">
    <location>
        <begin position="7"/>
        <end position="24"/>
    </location>
</feature>
<gene>
    <name evidence="2" type="ORF">Lqui_1030</name>
</gene>
<keyword evidence="3" id="KW-1185">Reference proteome</keyword>